<gene>
    <name evidence="1" type="ORF">Fmac_029539</name>
</gene>
<organism evidence="1 2">
    <name type="scientific">Flemingia macrophylla</name>
    <dbReference type="NCBI Taxonomy" id="520843"/>
    <lineage>
        <taxon>Eukaryota</taxon>
        <taxon>Viridiplantae</taxon>
        <taxon>Streptophyta</taxon>
        <taxon>Embryophyta</taxon>
        <taxon>Tracheophyta</taxon>
        <taxon>Spermatophyta</taxon>
        <taxon>Magnoliopsida</taxon>
        <taxon>eudicotyledons</taxon>
        <taxon>Gunneridae</taxon>
        <taxon>Pentapetalae</taxon>
        <taxon>rosids</taxon>
        <taxon>fabids</taxon>
        <taxon>Fabales</taxon>
        <taxon>Fabaceae</taxon>
        <taxon>Papilionoideae</taxon>
        <taxon>50 kb inversion clade</taxon>
        <taxon>NPAAA clade</taxon>
        <taxon>indigoferoid/millettioid clade</taxon>
        <taxon>Phaseoleae</taxon>
        <taxon>Flemingia</taxon>
    </lineage>
</organism>
<dbReference type="Proteomes" id="UP001603857">
    <property type="component" value="Unassembled WGS sequence"/>
</dbReference>
<proteinExistence type="predicted"/>
<reference evidence="1 2" key="1">
    <citation type="submission" date="2024-08" db="EMBL/GenBank/DDBJ databases">
        <title>Insights into the chromosomal genome structure of Flemingia macrophylla.</title>
        <authorList>
            <person name="Ding Y."/>
            <person name="Zhao Y."/>
            <person name="Bi W."/>
            <person name="Wu M."/>
            <person name="Zhao G."/>
            <person name="Gong Y."/>
            <person name="Li W."/>
            <person name="Zhang P."/>
        </authorList>
    </citation>
    <scope>NUCLEOTIDE SEQUENCE [LARGE SCALE GENOMIC DNA]</scope>
    <source>
        <strain evidence="1">DYQJB</strain>
        <tissue evidence="1">Leaf</tissue>
    </source>
</reference>
<dbReference type="AlphaFoldDB" id="A0ABD1LC97"/>
<dbReference type="EMBL" id="JBGMDY010000010">
    <property type="protein sequence ID" value="KAL2320570.1"/>
    <property type="molecule type" value="Genomic_DNA"/>
</dbReference>
<accession>A0ABD1LC97</accession>
<evidence type="ECO:0000313" key="1">
    <source>
        <dbReference type="EMBL" id="KAL2320570.1"/>
    </source>
</evidence>
<comment type="caution">
    <text evidence="1">The sequence shown here is derived from an EMBL/GenBank/DDBJ whole genome shotgun (WGS) entry which is preliminary data.</text>
</comment>
<protein>
    <submittedName>
        <fullName evidence="1">Uncharacterized protein</fullName>
    </submittedName>
</protein>
<keyword evidence="2" id="KW-1185">Reference proteome</keyword>
<evidence type="ECO:0000313" key="2">
    <source>
        <dbReference type="Proteomes" id="UP001603857"/>
    </source>
</evidence>
<sequence>MSSFFCFKFHISWSLTNSHLSKSKFKNRELPKVRTASGTPRHFFTISFPISARFGYFFSSPSLKAHLTKRDKQLSSERPSNIYEGTVPIIEAIELLRVVTKILLPTPPTFIRSLNSIHFARSSFHISSKTSKYF</sequence>
<name>A0ABD1LC97_9FABA</name>